<name>A0A830FMC4_9EURY</name>
<keyword evidence="4" id="KW-1185">Reference proteome</keyword>
<dbReference type="Proteomes" id="UP000614609">
    <property type="component" value="Unassembled WGS sequence"/>
</dbReference>
<reference evidence="2" key="2">
    <citation type="submission" date="2020-09" db="EMBL/GenBank/DDBJ databases">
        <authorList>
            <person name="Sun Q."/>
            <person name="Ohkuma M."/>
        </authorList>
    </citation>
    <scope>NUCLEOTIDE SEQUENCE</scope>
    <source>
        <strain evidence="2">JCM 16108</strain>
    </source>
</reference>
<reference evidence="2" key="1">
    <citation type="journal article" date="2014" name="Int. J. Syst. Evol. Microbiol.">
        <title>Complete genome sequence of Corynebacterium casei LMG S-19264T (=DSM 44701T), isolated from a smear-ripened cheese.</title>
        <authorList>
            <consortium name="US DOE Joint Genome Institute (JGI-PGF)"/>
            <person name="Walter F."/>
            <person name="Albersmeier A."/>
            <person name="Kalinowski J."/>
            <person name="Ruckert C."/>
        </authorList>
    </citation>
    <scope>NUCLEOTIDE SEQUENCE</scope>
    <source>
        <strain evidence="2">JCM 16108</strain>
    </source>
</reference>
<dbReference type="SUPFAM" id="SSF52540">
    <property type="entry name" value="P-loop containing nucleoside triphosphate hydrolases"/>
    <property type="match status" value="1"/>
</dbReference>
<dbReference type="CDD" id="cd02042">
    <property type="entry name" value="ParAB_family"/>
    <property type="match status" value="1"/>
</dbReference>
<dbReference type="InterPro" id="IPR027417">
    <property type="entry name" value="P-loop_NTPase"/>
</dbReference>
<dbReference type="Proteomes" id="UP000765891">
    <property type="component" value="Unassembled WGS sequence"/>
</dbReference>
<gene>
    <name evidence="2" type="ORF">GCM10009017_09230</name>
    <name evidence="3" type="ORF">J2752_001379</name>
</gene>
<evidence type="ECO:0000313" key="2">
    <source>
        <dbReference type="EMBL" id="GGM61233.1"/>
    </source>
</evidence>
<evidence type="ECO:0000313" key="4">
    <source>
        <dbReference type="Proteomes" id="UP000614609"/>
    </source>
</evidence>
<reference evidence="3" key="3">
    <citation type="submission" date="2021-03" db="EMBL/GenBank/DDBJ databases">
        <title>Genomic Encyclopedia of Type Strains, Phase IV (KMG-IV): sequencing the most valuable type-strain genomes for metagenomic binning, comparative biology and taxonomic classification.</title>
        <authorList>
            <person name="Goeker M."/>
        </authorList>
    </citation>
    <scope>NUCLEOTIDE SEQUENCE</scope>
    <source>
        <strain evidence="3">DSM 22443</strain>
    </source>
</reference>
<dbReference type="PANTHER" id="PTHR13696">
    <property type="entry name" value="P-LOOP CONTAINING NUCLEOSIDE TRIPHOSPHATE HYDROLASE"/>
    <property type="match status" value="1"/>
</dbReference>
<dbReference type="EMBL" id="BMOO01000002">
    <property type="protein sequence ID" value="GGM61233.1"/>
    <property type="molecule type" value="Genomic_DNA"/>
</dbReference>
<dbReference type="PANTHER" id="PTHR13696:SF99">
    <property type="entry name" value="COBYRINIC ACID AC-DIAMIDE SYNTHASE"/>
    <property type="match status" value="1"/>
</dbReference>
<proteinExistence type="predicted"/>
<accession>A0A830FMC4</accession>
<dbReference type="RefSeq" id="WP_188870349.1">
    <property type="nucleotide sequence ID" value="NZ_BMOO01000002.1"/>
</dbReference>
<dbReference type="InterPro" id="IPR050678">
    <property type="entry name" value="DNA_Partitioning_ATPase"/>
</dbReference>
<evidence type="ECO:0000313" key="3">
    <source>
        <dbReference type="EMBL" id="MBP1954467.1"/>
    </source>
</evidence>
<dbReference type="InterPro" id="IPR025669">
    <property type="entry name" value="AAA_dom"/>
</dbReference>
<organism evidence="2 4">
    <name type="scientific">Halarchaeum rubridurum</name>
    <dbReference type="NCBI Taxonomy" id="489911"/>
    <lineage>
        <taxon>Archaea</taxon>
        <taxon>Methanobacteriati</taxon>
        <taxon>Methanobacteriota</taxon>
        <taxon>Stenosarchaea group</taxon>
        <taxon>Halobacteria</taxon>
        <taxon>Halobacteriales</taxon>
        <taxon>Halobacteriaceae</taxon>
    </lineage>
</organism>
<dbReference type="AlphaFoldDB" id="A0A830FMC4"/>
<feature type="domain" description="AAA" evidence="1">
    <location>
        <begin position="8"/>
        <end position="189"/>
    </location>
</feature>
<dbReference type="Gene3D" id="3.40.50.300">
    <property type="entry name" value="P-loop containing nucleotide triphosphate hydrolases"/>
    <property type="match status" value="1"/>
</dbReference>
<comment type="caution">
    <text evidence="2">The sequence shown here is derived from an EMBL/GenBank/DDBJ whole genome shotgun (WGS) entry which is preliminary data.</text>
</comment>
<protein>
    <submittedName>
        <fullName evidence="3">Cellulose biosynthesis protein BcsQ</fullName>
    </submittedName>
    <submittedName>
        <fullName evidence="2">Chromosome partitioning protein ParA</fullName>
    </submittedName>
</protein>
<dbReference type="Pfam" id="PF13614">
    <property type="entry name" value="AAA_31"/>
    <property type="match status" value="1"/>
</dbReference>
<sequence>MATIAYTIWSEAGGVGKTTFTVTLAAAHARHGQRVLVVDLDPQDGGATHHFGATEERANPEADNLVRHMIGRPKGDFDDLVTSVADGIDLVPSHNMLESLERNLLRAQRMEEDMGEEFVPERQLRRVLEENDVPAAYDVVLIDPPATGGQHVYNAVYAASNLLIPLELSAKGRESVEGMRDTVEGIEAALDDVEVGVLAVVPNRVSNTKKQAEYEADLEAQEFPVAPVEIRERRAMLEGAWDEQVTPYAFATGRERVRERELETLAQFDELARYVSAQFDVDIDADDIPEEERL</sequence>
<dbReference type="EMBL" id="JAGGKO010000002">
    <property type="protein sequence ID" value="MBP1954467.1"/>
    <property type="molecule type" value="Genomic_DNA"/>
</dbReference>
<evidence type="ECO:0000259" key="1">
    <source>
        <dbReference type="Pfam" id="PF13614"/>
    </source>
</evidence>
<dbReference type="OrthoDB" id="298117at2157"/>